<reference evidence="3 4" key="1">
    <citation type="submission" date="2015-09" db="EMBL/GenBank/DDBJ databases">
        <authorList>
            <consortium name="Swine Surveillance"/>
        </authorList>
    </citation>
    <scope>NUCLEOTIDE SEQUENCE [LARGE SCALE GENOMIC DNA]</scope>
    <source>
        <strain evidence="3 4">CECT 7648</strain>
    </source>
</reference>
<evidence type="ECO:0000256" key="1">
    <source>
        <dbReference type="SAM" id="SignalP"/>
    </source>
</evidence>
<dbReference type="EMBL" id="CYSE01000002">
    <property type="protein sequence ID" value="CUH76477.1"/>
    <property type="molecule type" value="Genomic_DNA"/>
</dbReference>
<feature type="domain" description="DUF2314" evidence="2">
    <location>
        <begin position="31"/>
        <end position="142"/>
    </location>
</feature>
<dbReference type="Proteomes" id="UP000054935">
    <property type="component" value="Unassembled WGS sequence"/>
</dbReference>
<feature type="chain" id="PRO_5006063040" description="DUF2314 domain-containing protein" evidence="1">
    <location>
        <begin position="21"/>
        <end position="171"/>
    </location>
</feature>
<proteinExistence type="predicted"/>
<evidence type="ECO:0000313" key="3">
    <source>
        <dbReference type="EMBL" id="CUH76477.1"/>
    </source>
</evidence>
<keyword evidence="1" id="KW-0732">Signal</keyword>
<protein>
    <recommendedName>
        <fullName evidence="2">DUF2314 domain-containing protein</fullName>
    </recommendedName>
</protein>
<sequence length="171" mass="18856">MIRGAALALLICCGSLPARAEVPVIHVQSSDYAMAKAFGQARATLNDALGAMEKRHGRFSPSFALKVALPVPAPERIEMIWVDTIRRDGKGFVAQLAGHPAHMPDKRIRDLVRFSHSQIADWAVQAVDGRYYGYYTTRVLLNGAKGPLAEEIRALLVPNPLPPEWRFNPSE</sequence>
<evidence type="ECO:0000259" key="2">
    <source>
        <dbReference type="Pfam" id="PF10077"/>
    </source>
</evidence>
<dbReference type="STRING" id="441103.TRN7648_00956"/>
<dbReference type="Pfam" id="PF10077">
    <property type="entry name" value="DUF2314"/>
    <property type="match status" value="1"/>
</dbReference>
<dbReference type="InterPro" id="IPR018756">
    <property type="entry name" value="DUF2314"/>
</dbReference>
<feature type="signal peptide" evidence="1">
    <location>
        <begin position="1"/>
        <end position="20"/>
    </location>
</feature>
<accession>A0A0P1G3Q5</accession>
<name>A0A0P1G3Q5_9RHOB</name>
<evidence type="ECO:0000313" key="4">
    <source>
        <dbReference type="Proteomes" id="UP000054935"/>
    </source>
</evidence>
<organism evidence="3 4">
    <name type="scientific">Tropicibacter naphthalenivorans</name>
    <dbReference type="NCBI Taxonomy" id="441103"/>
    <lineage>
        <taxon>Bacteria</taxon>
        <taxon>Pseudomonadati</taxon>
        <taxon>Pseudomonadota</taxon>
        <taxon>Alphaproteobacteria</taxon>
        <taxon>Rhodobacterales</taxon>
        <taxon>Roseobacteraceae</taxon>
        <taxon>Tropicibacter</taxon>
    </lineage>
</organism>
<gene>
    <name evidence="3" type="ORF">TRN7648_00956</name>
</gene>
<keyword evidence="4" id="KW-1185">Reference proteome</keyword>
<dbReference type="AlphaFoldDB" id="A0A0P1G3Q5"/>